<keyword evidence="1" id="KW-0472">Membrane</keyword>
<keyword evidence="1" id="KW-0812">Transmembrane</keyword>
<keyword evidence="1" id="KW-1133">Transmembrane helix</keyword>
<reference evidence="2" key="1">
    <citation type="submission" date="2019-09" db="EMBL/GenBank/DDBJ databases">
        <title>Characterisation of the sponge microbiome using genome-centric metagenomics.</title>
        <authorList>
            <person name="Engelberts J.P."/>
            <person name="Robbins S.J."/>
            <person name="De Goeij J.M."/>
            <person name="Aranda M."/>
            <person name="Bell S.C."/>
            <person name="Webster N.S."/>
        </authorList>
    </citation>
    <scope>NUCLEOTIDE SEQUENCE</scope>
    <source>
        <strain evidence="2">SB0662_bin_9</strain>
    </source>
</reference>
<feature type="transmembrane region" description="Helical" evidence="1">
    <location>
        <begin position="32"/>
        <end position="52"/>
    </location>
</feature>
<sequence length="233" mass="24786">MEKIGLWIGLCMSLGLFSMIWREHRIARLLQYVLVGATVGWLFVLVWTSLLQPRIAIPIRTGELQAAVTVPVSLFLLLALATCLPHPPAPTSLLNPYAVPIRILKAAASLAATAILAFTAATLVGGMLVGTLIPQMTVATRTGWQLLATSLLTGLTLLAGATAGRRIQNLPDRVAGVVQSVAALGQPLLMLTAGMVFARLMTSRMTLLGAFLEGLLESLDLLSLTDWLVRLGG</sequence>
<name>A0A6B1DVJ2_9CHLR</name>
<evidence type="ECO:0000313" key="2">
    <source>
        <dbReference type="EMBL" id="MYD90795.1"/>
    </source>
</evidence>
<accession>A0A6B1DVJ2</accession>
<gene>
    <name evidence="2" type="ORF">F4Y08_10745</name>
</gene>
<evidence type="ECO:0000256" key="1">
    <source>
        <dbReference type="SAM" id="Phobius"/>
    </source>
</evidence>
<protein>
    <submittedName>
        <fullName evidence="2">Uncharacterized protein</fullName>
    </submittedName>
</protein>
<dbReference type="AlphaFoldDB" id="A0A6B1DVJ2"/>
<feature type="transmembrane region" description="Helical" evidence="1">
    <location>
        <begin position="64"/>
        <end position="87"/>
    </location>
</feature>
<proteinExistence type="predicted"/>
<dbReference type="EMBL" id="VXPY01000077">
    <property type="protein sequence ID" value="MYD90795.1"/>
    <property type="molecule type" value="Genomic_DNA"/>
</dbReference>
<feature type="transmembrane region" description="Helical" evidence="1">
    <location>
        <begin position="176"/>
        <end position="198"/>
    </location>
</feature>
<feature type="transmembrane region" description="Helical" evidence="1">
    <location>
        <begin position="107"/>
        <end position="132"/>
    </location>
</feature>
<comment type="caution">
    <text evidence="2">The sequence shown here is derived from an EMBL/GenBank/DDBJ whole genome shotgun (WGS) entry which is preliminary data.</text>
</comment>
<feature type="transmembrane region" description="Helical" evidence="1">
    <location>
        <begin position="144"/>
        <end position="164"/>
    </location>
</feature>
<organism evidence="2">
    <name type="scientific">Caldilineaceae bacterium SB0662_bin_9</name>
    <dbReference type="NCBI Taxonomy" id="2605258"/>
    <lineage>
        <taxon>Bacteria</taxon>
        <taxon>Bacillati</taxon>
        <taxon>Chloroflexota</taxon>
        <taxon>Caldilineae</taxon>
        <taxon>Caldilineales</taxon>
        <taxon>Caldilineaceae</taxon>
    </lineage>
</organism>